<gene>
    <name evidence="4" type="ORF">QYE76_063054</name>
</gene>
<dbReference type="PROSITE" id="PS50088">
    <property type="entry name" value="ANK_REPEAT"/>
    <property type="match status" value="2"/>
</dbReference>
<feature type="region of interest" description="Disordered" evidence="3">
    <location>
        <begin position="338"/>
        <end position="357"/>
    </location>
</feature>
<dbReference type="SMART" id="SM00248">
    <property type="entry name" value="ANK"/>
    <property type="match status" value="6"/>
</dbReference>
<dbReference type="SUPFAM" id="SSF48403">
    <property type="entry name" value="Ankyrin repeat"/>
    <property type="match status" value="1"/>
</dbReference>
<dbReference type="SMART" id="SM00028">
    <property type="entry name" value="TPR"/>
    <property type="match status" value="3"/>
</dbReference>
<dbReference type="SUPFAM" id="SSF48452">
    <property type="entry name" value="TPR-like"/>
    <property type="match status" value="1"/>
</dbReference>
<dbReference type="Gene3D" id="1.25.40.10">
    <property type="entry name" value="Tetratricopeptide repeat domain"/>
    <property type="match status" value="1"/>
</dbReference>
<dbReference type="PRINTS" id="PR01415">
    <property type="entry name" value="ANKYRIN"/>
</dbReference>
<dbReference type="PROSITE" id="PS50297">
    <property type="entry name" value="ANK_REP_REGION"/>
    <property type="match status" value="2"/>
</dbReference>
<keyword evidence="1" id="KW-0040">ANK repeat</keyword>
<dbReference type="Pfam" id="PF12796">
    <property type="entry name" value="Ank_2"/>
    <property type="match status" value="1"/>
</dbReference>
<protein>
    <submittedName>
        <fullName evidence="4">Uncharacterized protein</fullName>
    </submittedName>
</protein>
<dbReference type="InterPro" id="IPR036770">
    <property type="entry name" value="Ankyrin_rpt-contain_sf"/>
</dbReference>
<evidence type="ECO:0000256" key="3">
    <source>
        <dbReference type="SAM" id="MobiDB-lite"/>
    </source>
</evidence>
<comment type="caution">
    <text evidence="4">The sequence shown here is derived from an EMBL/GenBank/DDBJ whole genome shotgun (WGS) entry which is preliminary data.</text>
</comment>
<feature type="repeat" description="ANK" evidence="1">
    <location>
        <begin position="204"/>
        <end position="236"/>
    </location>
</feature>
<keyword evidence="2" id="KW-0802">TPR repeat</keyword>
<sequence>MGKGSRRGVGGGGGRGRGAVSENDVQRVAATITDLATQLGFVITDVGTRAPTPTPTPPRHSGRGFAGRGGGGGGRGRGPVSGNSVERVGTGRLTSPQRKFILACSDGDVDRIKAVVDSLDEDDRASLPSLRMEGCGPLHSVAGSGNMAVCKYLVEQLGFDVDFEAINHGSGITPLAFAAAHGRVIAARYFLDKGANPNKKNSSSGTTPLHEAAEAGHDEIARLLLSKGASVDASSSYGDPLVAAGVRGKFSVMKILLENNADPNKVSWDFGTPLTSTLYGAPERMSESTCLKCVKLLVEAGADVNCTNPETPLAIATFKGLTSCVEYLLEVSRNANLPGNHDKSSDKDSKAQLKSQGAKEVEGKNYATALKLYSEAIKLDPVDAVLYSNKSLCHLKCGEAHDALLDANACISLRPEWHKGYYRKGAALMLLLDYKEASDTFLAGVKLDPKNMEMQQAFWEAVEAMRKEHS</sequence>
<feature type="region of interest" description="Disordered" evidence="3">
    <location>
        <begin position="1"/>
        <end position="22"/>
    </location>
</feature>
<dbReference type="InterPro" id="IPR051616">
    <property type="entry name" value="Cul2-RING_E3_ligase_SR"/>
</dbReference>
<name>A0AAD8S4S4_LOLMU</name>
<keyword evidence="5" id="KW-1185">Reference proteome</keyword>
<evidence type="ECO:0000313" key="4">
    <source>
        <dbReference type="EMBL" id="KAK1645249.1"/>
    </source>
</evidence>
<dbReference type="Proteomes" id="UP001231189">
    <property type="component" value="Unassembled WGS sequence"/>
</dbReference>
<feature type="compositionally biased region" description="Gly residues" evidence="3">
    <location>
        <begin position="7"/>
        <end position="17"/>
    </location>
</feature>
<dbReference type="PANTHER" id="PTHR46224">
    <property type="entry name" value="ANKYRIN REPEAT FAMILY PROTEIN"/>
    <property type="match status" value="1"/>
</dbReference>
<dbReference type="PANTHER" id="PTHR46224:SF58">
    <property type="match status" value="1"/>
</dbReference>
<dbReference type="AlphaFoldDB" id="A0AAD8S4S4"/>
<dbReference type="Pfam" id="PF13637">
    <property type="entry name" value="Ank_4"/>
    <property type="match status" value="1"/>
</dbReference>
<evidence type="ECO:0000256" key="2">
    <source>
        <dbReference type="PROSITE-ProRule" id="PRU00339"/>
    </source>
</evidence>
<feature type="region of interest" description="Disordered" evidence="3">
    <location>
        <begin position="46"/>
        <end position="90"/>
    </location>
</feature>
<dbReference type="EMBL" id="JAUUTY010000004">
    <property type="protein sequence ID" value="KAK1645249.1"/>
    <property type="molecule type" value="Genomic_DNA"/>
</dbReference>
<proteinExistence type="predicted"/>
<dbReference type="InterPro" id="IPR019734">
    <property type="entry name" value="TPR_rpt"/>
</dbReference>
<feature type="repeat" description="ANK" evidence="1">
    <location>
        <begin position="170"/>
        <end position="202"/>
    </location>
</feature>
<feature type="repeat" description="TPR" evidence="2">
    <location>
        <begin position="418"/>
        <end position="451"/>
    </location>
</feature>
<organism evidence="4 5">
    <name type="scientific">Lolium multiflorum</name>
    <name type="common">Italian ryegrass</name>
    <name type="synonym">Lolium perenne subsp. multiflorum</name>
    <dbReference type="NCBI Taxonomy" id="4521"/>
    <lineage>
        <taxon>Eukaryota</taxon>
        <taxon>Viridiplantae</taxon>
        <taxon>Streptophyta</taxon>
        <taxon>Embryophyta</taxon>
        <taxon>Tracheophyta</taxon>
        <taxon>Spermatophyta</taxon>
        <taxon>Magnoliopsida</taxon>
        <taxon>Liliopsida</taxon>
        <taxon>Poales</taxon>
        <taxon>Poaceae</taxon>
        <taxon>BOP clade</taxon>
        <taxon>Pooideae</taxon>
        <taxon>Poodae</taxon>
        <taxon>Poeae</taxon>
        <taxon>Poeae Chloroplast Group 2 (Poeae type)</taxon>
        <taxon>Loliodinae</taxon>
        <taxon>Loliinae</taxon>
        <taxon>Lolium</taxon>
    </lineage>
</organism>
<dbReference type="InterPro" id="IPR011990">
    <property type="entry name" value="TPR-like_helical_dom_sf"/>
</dbReference>
<feature type="compositionally biased region" description="Basic and acidic residues" evidence="3">
    <location>
        <begin position="340"/>
        <end position="357"/>
    </location>
</feature>
<dbReference type="InterPro" id="IPR002110">
    <property type="entry name" value="Ankyrin_rpt"/>
</dbReference>
<feature type="compositionally biased region" description="Gly residues" evidence="3">
    <location>
        <begin position="64"/>
        <end position="79"/>
    </location>
</feature>
<feature type="repeat" description="TPR" evidence="2">
    <location>
        <begin position="350"/>
        <end position="383"/>
    </location>
</feature>
<evidence type="ECO:0000313" key="5">
    <source>
        <dbReference type="Proteomes" id="UP001231189"/>
    </source>
</evidence>
<evidence type="ECO:0000256" key="1">
    <source>
        <dbReference type="PROSITE-ProRule" id="PRU00023"/>
    </source>
</evidence>
<reference evidence="4" key="1">
    <citation type="submission" date="2023-07" db="EMBL/GenBank/DDBJ databases">
        <title>A chromosome-level genome assembly of Lolium multiflorum.</title>
        <authorList>
            <person name="Chen Y."/>
            <person name="Copetti D."/>
            <person name="Kolliker R."/>
            <person name="Studer B."/>
        </authorList>
    </citation>
    <scope>NUCLEOTIDE SEQUENCE</scope>
    <source>
        <strain evidence="4">02402/16</strain>
        <tissue evidence="4">Leaf</tissue>
    </source>
</reference>
<dbReference type="PROSITE" id="PS50005">
    <property type="entry name" value="TPR"/>
    <property type="match status" value="2"/>
</dbReference>
<accession>A0AAD8S4S4</accession>
<dbReference type="Gene3D" id="1.25.40.20">
    <property type="entry name" value="Ankyrin repeat-containing domain"/>
    <property type="match status" value="2"/>
</dbReference>